<dbReference type="GO" id="GO:0008168">
    <property type="term" value="F:methyltransferase activity"/>
    <property type="evidence" value="ECO:0007669"/>
    <property type="project" value="UniProtKB-KW"/>
</dbReference>
<sequence>MKDRNMNQWVEGILADKKRIAIPIMTHPGIELIGKTVYQAVSDGRVHFEAIKALNDKYPSAACSVIMDLTVEAEAFGAKIDFPKDEIPNVIGRLLADYDAVERLEIPDMTKGRLQEYLKANRLTAEAIRDKPVFGGMIGPFSLAGRLYDMSEFMMACYCEPDTANLLLKKCTDFLINYCLELKKQGVQGVVIAEPAAGLMSDEGCEEFSSQYVKAIVSAVQDNDFIVILHNCGNTGHCTEAMVSTGARAYHFGNKIDMTDALKGCPADVLVMGNIDPVTLFKSATPEVLKAATLELLKKADGYSNFVLSSGCDVPPHTPHGNIIAFYEALKEYNECC</sequence>
<dbReference type="GO" id="GO:0032259">
    <property type="term" value="P:methylation"/>
    <property type="evidence" value="ECO:0007669"/>
    <property type="project" value="UniProtKB-KW"/>
</dbReference>
<dbReference type="Pfam" id="PF01208">
    <property type="entry name" value="URO-D"/>
    <property type="match status" value="1"/>
</dbReference>
<evidence type="ECO:0000313" key="3">
    <source>
        <dbReference type="Proteomes" id="UP000283850"/>
    </source>
</evidence>
<dbReference type="SUPFAM" id="SSF51726">
    <property type="entry name" value="UROD/MetE-like"/>
    <property type="match status" value="1"/>
</dbReference>
<dbReference type="InterPro" id="IPR038071">
    <property type="entry name" value="UROD/MetE-like_sf"/>
</dbReference>
<dbReference type="RefSeq" id="WP_022391786.1">
    <property type="nucleotide sequence ID" value="NZ_QRZF01000024.1"/>
</dbReference>
<dbReference type="PANTHER" id="PTHR47099">
    <property type="entry name" value="METHYLCOBAMIDE:COM METHYLTRANSFERASE MTBA"/>
    <property type="match status" value="1"/>
</dbReference>
<reference evidence="2 3" key="1">
    <citation type="submission" date="2018-08" db="EMBL/GenBank/DDBJ databases">
        <title>A genome reference for cultivated species of the human gut microbiota.</title>
        <authorList>
            <person name="Zou Y."/>
            <person name="Xue W."/>
            <person name="Luo G."/>
        </authorList>
    </citation>
    <scope>NUCLEOTIDE SEQUENCE [LARGE SCALE GENOMIC DNA]</scope>
    <source>
        <strain evidence="2 3">AF14-32</strain>
    </source>
</reference>
<organism evidence="2 3">
    <name type="scientific">Bacteroides intestinalis</name>
    <dbReference type="NCBI Taxonomy" id="329854"/>
    <lineage>
        <taxon>Bacteria</taxon>
        <taxon>Pseudomonadati</taxon>
        <taxon>Bacteroidota</taxon>
        <taxon>Bacteroidia</taxon>
        <taxon>Bacteroidales</taxon>
        <taxon>Bacteroidaceae</taxon>
        <taxon>Bacteroides</taxon>
    </lineage>
</organism>
<accession>A0A412XSU2</accession>
<comment type="caution">
    <text evidence="2">The sequence shown here is derived from an EMBL/GenBank/DDBJ whole genome shotgun (WGS) entry which is preliminary data.</text>
</comment>
<evidence type="ECO:0000313" key="2">
    <source>
        <dbReference type="EMBL" id="RGV48273.1"/>
    </source>
</evidence>
<dbReference type="InterPro" id="IPR052024">
    <property type="entry name" value="Methanogen_methyltrans"/>
</dbReference>
<dbReference type="CDD" id="cd03465">
    <property type="entry name" value="URO-D_like"/>
    <property type="match status" value="1"/>
</dbReference>
<dbReference type="EMBL" id="QRZF01000024">
    <property type="protein sequence ID" value="RGV48273.1"/>
    <property type="molecule type" value="Genomic_DNA"/>
</dbReference>
<dbReference type="Proteomes" id="UP000283850">
    <property type="component" value="Unassembled WGS sequence"/>
</dbReference>
<dbReference type="InterPro" id="IPR000257">
    <property type="entry name" value="Uroporphyrinogen_deCOase"/>
</dbReference>
<dbReference type="GO" id="GO:0004853">
    <property type="term" value="F:uroporphyrinogen decarboxylase activity"/>
    <property type="evidence" value="ECO:0007669"/>
    <property type="project" value="InterPro"/>
</dbReference>
<dbReference type="Gene3D" id="3.20.20.210">
    <property type="match status" value="1"/>
</dbReference>
<dbReference type="GO" id="GO:0006779">
    <property type="term" value="P:porphyrin-containing compound biosynthetic process"/>
    <property type="evidence" value="ECO:0007669"/>
    <property type="project" value="InterPro"/>
</dbReference>
<feature type="domain" description="Uroporphyrinogen decarboxylase (URO-D)" evidence="1">
    <location>
        <begin position="33"/>
        <end position="333"/>
    </location>
</feature>
<dbReference type="AlphaFoldDB" id="A0A412XSU2"/>
<keyword evidence="2" id="KW-0489">Methyltransferase</keyword>
<gene>
    <name evidence="2" type="ORF">DWW10_22695</name>
</gene>
<dbReference type="PANTHER" id="PTHR47099:SF1">
    <property type="entry name" value="METHYLCOBAMIDE:COM METHYLTRANSFERASE MTBA"/>
    <property type="match status" value="1"/>
</dbReference>
<name>A0A412XSU2_9BACE</name>
<keyword evidence="2" id="KW-0808">Transferase</keyword>
<protein>
    <submittedName>
        <fullName evidence="2">Methylcobamide--CoM methyltransferase</fullName>
    </submittedName>
</protein>
<evidence type="ECO:0000259" key="1">
    <source>
        <dbReference type="Pfam" id="PF01208"/>
    </source>
</evidence>
<proteinExistence type="predicted"/>